<accession>A0A0S3R7B5</accession>
<proteinExistence type="predicted"/>
<feature type="non-terminal residue" evidence="1">
    <location>
        <position position="1"/>
    </location>
</feature>
<evidence type="ECO:0000313" key="2">
    <source>
        <dbReference type="Proteomes" id="UP000291084"/>
    </source>
</evidence>
<protein>
    <submittedName>
        <fullName evidence="1">Uncharacterized protein</fullName>
    </submittedName>
</protein>
<dbReference type="EMBL" id="AP015034">
    <property type="protein sequence ID" value="BAT76417.1"/>
    <property type="molecule type" value="Genomic_DNA"/>
</dbReference>
<organism evidence="1 2">
    <name type="scientific">Vigna angularis var. angularis</name>
    <dbReference type="NCBI Taxonomy" id="157739"/>
    <lineage>
        <taxon>Eukaryota</taxon>
        <taxon>Viridiplantae</taxon>
        <taxon>Streptophyta</taxon>
        <taxon>Embryophyta</taxon>
        <taxon>Tracheophyta</taxon>
        <taxon>Spermatophyta</taxon>
        <taxon>Magnoliopsida</taxon>
        <taxon>eudicotyledons</taxon>
        <taxon>Gunneridae</taxon>
        <taxon>Pentapetalae</taxon>
        <taxon>rosids</taxon>
        <taxon>fabids</taxon>
        <taxon>Fabales</taxon>
        <taxon>Fabaceae</taxon>
        <taxon>Papilionoideae</taxon>
        <taxon>50 kb inversion clade</taxon>
        <taxon>NPAAA clade</taxon>
        <taxon>indigoferoid/millettioid clade</taxon>
        <taxon>Phaseoleae</taxon>
        <taxon>Vigna</taxon>
    </lineage>
</organism>
<gene>
    <name evidence="1" type="primary">Vigan.01G441300</name>
    <name evidence="1" type="ORF">VIGAN_01441300</name>
</gene>
<dbReference type="Proteomes" id="UP000291084">
    <property type="component" value="Chromosome 1"/>
</dbReference>
<reference evidence="1 2" key="1">
    <citation type="journal article" date="2015" name="Sci. Rep.">
        <title>The power of single molecule real-time sequencing technology in the de novo assembly of a eukaryotic genome.</title>
        <authorList>
            <person name="Sakai H."/>
            <person name="Naito K."/>
            <person name="Ogiso-Tanaka E."/>
            <person name="Takahashi Y."/>
            <person name="Iseki K."/>
            <person name="Muto C."/>
            <person name="Satou K."/>
            <person name="Teruya K."/>
            <person name="Shiroma A."/>
            <person name="Shimoji M."/>
            <person name="Hirano T."/>
            <person name="Itoh T."/>
            <person name="Kaga A."/>
            <person name="Tomooka N."/>
        </authorList>
    </citation>
    <scope>NUCLEOTIDE SEQUENCE [LARGE SCALE GENOMIC DNA]</scope>
    <source>
        <strain evidence="2">cv. Shumari</strain>
    </source>
</reference>
<keyword evidence="2" id="KW-1185">Reference proteome</keyword>
<dbReference type="AlphaFoldDB" id="A0A0S3R7B5"/>
<sequence length="69" mass="7790">VAANDQPRIDGMENTGVEFVPRCSQLMNAFPFAANSDIPYSNHIITQRSHIFSRKIPAHRTHNIIMALK</sequence>
<evidence type="ECO:0000313" key="1">
    <source>
        <dbReference type="EMBL" id="BAT76417.1"/>
    </source>
</evidence>
<name>A0A0S3R7B5_PHAAN</name>